<organism evidence="3 4">
    <name type="scientific">Lacticaseibacillus pabuli</name>
    <dbReference type="NCBI Taxonomy" id="3025672"/>
    <lineage>
        <taxon>Bacteria</taxon>
        <taxon>Bacillati</taxon>
        <taxon>Bacillota</taxon>
        <taxon>Bacilli</taxon>
        <taxon>Lactobacillales</taxon>
        <taxon>Lactobacillaceae</taxon>
        <taxon>Lacticaseibacillus</taxon>
    </lineage>
</organism>
<keyword evidence="2" id="KW-0812">Transmembrane</keyword>
<keyword evidence="2" id="KW-0472">Membrane</keyword>
<sequence length="288" mass="31220">MEIKKQSKITVFGVFAIVAVVAFIIAIIFSVTAKHGPQLVSGVSDAGVAKLGDYDDVTVKINVPDGKFVSEVIDGTVYETKKVKHQKYTYTDFAGAKAHKIELVASDNNVKDGTKLADLNGFGSVKFKIPVEKISDDDDDSDTDTSDDDSDTDTTDDDSDDTDTVTDTAPASYRNDITFDMLARSPDDYEGAGFTMTGKVVQVLESDDDDTIELRVAINGDYDDIVLIDYDSSIMNGKRVLEDDKITFNGRSKGTVTYESTQGGDITVPAAQVYKVTDYGTASDDYGY</sequence>
<keyword evidence="4" id="KW-1185">Reference proteome</keyword>
<evidence type="ECO:0000313" key="4">
    <source>
        <dbReference type="Proteomes" id="UP001220377"/>
    </source>
</evidence>
<protein>
    <recommendedName>
        <fullName evidence="5">DUF5666 domain-containing protein</fullName>
    </recommendedName>
</protein>
<evidence type="ECO:0000313" key="3">
    <source>
        <dbReference type="EMBL" id="WDF81932.1"/>
    </source>
</evidence>
<evidence type="ECO:0000256" key="2">
    <source>
        <dbReference type="SAM" id="Phobius"/>
    </source>
</evidence>
<dbReference type="Proteomes" id="UP001220377">
    <property type="component" value="Chromosome"/>
</dbReference>
<proteinExistence type="predicted"/>
<accession>A0ABY7WNZ8</accession>
<feature type="compositionally biased region" description="Acidic residues" evidence="1">
    <location>
        <begin position="135"/>
        <end position="164"/>
    </location>
</feature>
<evidence type="ECO:0000256" key="1">
    <source>
        <dbReference type="SAM" id="MobiDB-lite"/>
    </source>
</evidence>
<evidence type="ECO:0008006" key="5">
    <source>
        <dbReference type="Google" id="ProtNLM"/>
    </source>
</evidence>
<feature type="transmembrane region" description="Helical" evidence="2">
    <location>
        <begin position="12"/>
        <end position="31"/>
    </location>
</feature>
<gene>
    <name evidence="3" type="ORF">PQ472_08345</name>
</gene>
<keyword evidence="2" id="KW-1133">Transmembrane helix</keyword>
<dbReference type="EMBL" id="CP117884">
    <property type="protein sequence ID" value="WDF81932.1"/>
    <property type="molecule type" value="Genomic_DNA"/>
</dbReference>
<feature type="region of interest" description="Disordered" evidence="1">
    <location>
        <begin position="133"/>
        <end position="169"/>
    </location>
</feature>
<dbReference type="RefSeq" id="WP_274259036.1">
    <property type="nucleotide sequence ID" value="NZ_CP117884.1"/>
</dbReference>
<name>A0ABY7WNZ8_9LACO</name>
<reference evidence="3 4" key="1">
    <citation type="submission" date="2023-02" db="EMBL/GenBank/DDBJ databases">
        <title>Genome sequence of Lacticaseibacillus sp. KACC 23028.</title>
        <authorList>
            <person name="Kim S."/>
            <person name="Heo J."/>
            <person name="Kwon S.-W."/>
        </authorList>
    </citation>
    <scope>NUCLEOTIDE SEQUENCE [LARGE SCALE GENOMIC DNA]</scope>
    <source>
        <strain evidence="3 4">KACC 23028</strain>
    </source>
</reference>